<evidence type="ECO:0000256" key="1">
    <source>
        <dbReference type="SAM" id="MobiDB-lite"/>
    </source>
</evidence>
<dbReference type="EMBL" id="RJVU01049890">
    <property type="protein sequence ID" value="ROL42256.1"/>
    <property type="molecule type" value="Genomic_DNA"/>
</dbReference>
<gene>
    <name evidence="3" type="ORF">DPX16_18178</name>
</gene>
<dbReference type="SMART" id="SM00595">
    <property type="entry name" value="MADF"/>
    <property type="match status" value="1"/>
</dbReference>
<dbReference type="OrthoDB" id="8881252at2759"/>
<sequence>MAAPRRIWTTDKEDKLAELWQEQRALYDVSSSVYHDRVVRDDILQQIAQELQLSVQDVQTRMATLRTQFGKLIKEKASGSGFKQPTARQKWILQHLQFLKPFVLQRASQSSLELEDETSAQGGADSDMENDTDLSPGLERSSCDTPVEKEQLASGPPAFGNPSCRA</sequence>
<organism evidence="3 4">
    <name type="scientific">Anabarilius grahami</name>
    <name type="common">Kanglang fish</name>
    <name type="synonym">Barilius grahami</name>
    <dbReference type="NCBI Taxonomy" id="495550"/>
    <lineage>
        <taxon>Eukaryota</taxon>
        <taxon>Metazoa</taxon>
        <taxon>Chordata</taxon>
        <taxon>Craniata</taxon>
        <taxon>Vertebrata</taxon>
        <taxon>Euteleostomi</taxon>
        <taxon>Actinopterygii</taxon>
        <taxon>Neopterygii</taxon>
        <taxon>Teleostei</taxon>
        <taxon>Ostariophysi</taxon>
        <taxon>Cypriniformes</taxon>
        <taxon>Xenocyprididae</taxon>
        <taxon>Xenocypridinae</taxon>
        <taxon>Xenocypridinae incertae sedis</taxon>
        <taxon>Anabarilius</taxon>
    </lineage>
</organism>
<protein>
    <recommendedName>
        <fullName evidence="2">MADF domain-containing protein</fullName>
    </recommendedName>
</protein>
<reference evidence="3 4" key="1">
    <citation type="submission" date="2018-10" db="EMBL/GenBank/DDBJ databases">
        <title>Genome assembly for a Yunnan-Guizhou Plateau 3E fish, Anabarilius grahami (Regan), and its evolutionary and genetic applications.</title>
        <authorList>
            <person name="Jiang W."/>
        </authorList>
    </citation>
    <scope>NUCLEOTIDE SEQUENCE [LARGE SCALE GENOMIC DNA]</scope>
    <source>
        <strain evidence="3">AG-KIZ</strain>
        <tissue evidence="3">Muscle</tissue>
    </source>
</reference>
<keyword evidence="4" id="KW-1185">Reference proteome</keyword>
<accession>A0A3N0Y7Q8</accession>
<proteinExistence type="predicted"/>
<dbReference type="PANTHER" id="PTHR12243:SF67">
    <property type="entry name" value="COREPRESSOR OF PANGOLIN, ISOFORM A-RELATED"/>
    <property type="match status" value="1"/>
</dbReference>
<evidence type="ECO:0000313" key="4">
    <source>
        <dbReference type="Proteomes" id="UP000281406"/>
    </source>
</evidence>
<feature type="region of interest" description="Disordered" evidence="1">
    <location>
        <begin position="110"/>
        <end position="166"/>
    </location>
</feature>
<dbReference type="PROSITE" id="PS51029">
    <property type="entry name" value="MADF"/>
    <property type="match status" value="1"/>
</dbReference>
<comment type="caution">
    <text evidence="3">The sequence shown here is derived from an EMBL/GenBank/DDBJ whole genome shotgun (WGS) entry which is preliminary data.</text>
</comment>
<evidence type="ECO:0000259" key="2">
    <source>
        <dbReference type="PROSITE" id="PS51029"/>
    </source>
</evidence>
<name>A0A3N0Y7Q8_ANAGA</name>
<dbReference type="InterPro" id="IPR039353">
    <property type="entry name" value="TF_Adf1"/>
</dbReference>
<feature type="domain" description="MADF" evidence="2">
    <location>
        <begin position="15"/>
        <end position="104"/>
    </location>
</feature>
<dbReference type="Pfam" id="PF10545">
    <property type="entry name" value="MADF_DNA_bdg"/>
    <property type="match status" value="1"/>
</dbReference>
<dbReference type="PANTHER" id="PTHR12243">
    <property type="entry name" value="MADF DOMAIN TRANSCRIPTION FACTOR"/>
    <property type="match status" value="1"/>
</dbReference>
<dbReference type="InterPro" id="IPR006578">
    <property type="entry name" value="MADF-dom"/>
</dbReference>
<dbReference type="Proteomes" id="UP000281406">
    <property type="component" value="Unassembled WGS sequence"/>
</dbReference>
<dbReference type="AlphaFoldDB" id="A0A3N0Y7Q8"/>
<evidence type="ECO:0000313" key="3">
    <source>
        <dbReference type="EMBL" id="ROL42256.1"/>
    </source>
</evidence>